<evidence type="ECO:0000256" key="12">
    <source>
        <dbReference type="ARBA" id="ARBA00023136"/>
    </source>
</evidence>
<evidence type="ECO:0000256" key="3">
    <source>
        <dbReference type="ARBA" id="ARBA00004496"/>
    </source>
</evidence>
<reference evidence="16" key="2">
    <citation type="submission" date="2022-08" db="UniProtKB">
        <authorList>
            <consortium name="EnsemblMetazoa"/>
        </authorList>
    </citation>
    <scope>IDENTIFICATION</scope>
    <source>
        <strain evidence="16">STECLA/ALBI9_A</strain>
    </source>
</reference>
<keyword evidence="8" id="KW-0963">Cytoplasm</keyword>
<dbReference type="EnsemblMetazoa" id="AALB005982-RA">
    <property type="protein sequence ID" value="AALB005982-PA"/>
    <property type="gene ID" value="AALB005982"/>
</dbReference>
<keyword evidence="12" id="KW-0472">Membrane</keyword>
<organism evidence="16 17">
    <name type="scientific">Anopheles albimanus</name>
    <name type="common">New world malaria mosquito</name>
    <dbReference type="NCBI Taxonomy" id="7167"/>
    <lineage>
        <taxon>Eukaryota</taxon>
        <taxon>Metazoa</taxon>
        <taxon>Ecdysozoa</taxon>
        <taxon>Arthropoda</taxon>
        <taxon>Hexapoda</taxon>
        <taxon>Insecta</taxon>
        <taxon>Pterygota</taxon>
        <taxon>Neoptera</taxon>
        <taxon>Endopterygota</taxon>
        <taxon>Diptera</taxon>
        <taxon>Nematocera</taxon>
        <taxon>Culicoidea</taxon>
        <taxon>Culicidae</taxon>
        <taxon>Anophelinae</taxon>
        <taxon>Anopheles</taxon>
    </lineage>
</organism>
<comment type="catalytic activity">
    <reaction evidence="13">
        <text>L-threonine + hydrogencarbonate + ATP = L-threonylcarbamoyladenylate + diphosphate + H2O</text>
        <dbReference type="Rhea" id="RHEA:36407"/>
        <dbReference type="ChEBI" id="CHEBI:15377"/>
        <dbReference type="ChEBI" id="CHEBI:17544"/>
        <dbReference type="ChEBI" id="CHEBI:30616"/>
        <dbReference type="ChEBI" id="CHEBI:33019"/>
        <dbReference type="ChEBI" id="CHEBI:57926"/>
        <dbReference type="ChEBI" id="CHEBI:73682"/>
        <dbReference type="EC" id="2.7.7.87"/>
    </reaction>
</comment>
<evidence type="ECO:0000256" key="4">
    <source>
        <dbReference type="ARBA" id="ARBA00007663"/>
    </source>
</evidence>
<evidence type="ECO:0000256" key="2">
    <source>
        <dbReference type="ARBA" id="ARBA00004202"/>
    </source>
</evidence>
<evidence type="ECO:0000256" key="6">
    <source>
        <dbReference type="ARBA" id="ARBA00015492"/>
    </source>
</evidence>
<dbReference type="Gene3D" id="3.90.870.10">
    <property type="entry name" value="DHBP synthase"/>
    <property type="match status" value="1"/>
</dbReference>
<evidence type="ECO:0000256" key="14">
    <source>
        <dbReference type="ARBA" id="ARBA00058524"/>
    </source>
</evidence>
<reference evidence="16 17" key="1">
    <citation type="journal article" date="2017" name="G3 (Bethesda)">
        <title>The Physical Genome Mapping of Anopheles albimanus Corrected Scaffold Misassemblies and Identified Interarm Rearrangements in Genus Anopheles.</title>
        <authorList>
            <person name="Artemov G.N."/>
            <person name="Peery A.N."/>
            <person name="Jiang X."/>
            <person name="Tu Z."/>
            <person name="Stegniy V.N."/>
            <person name="Sharakhova M.V."/>
            <person name="Sharakhov I.V."/>
        </authorList>
    </citation>
    <scope>NUCLEOTIDE SEQUENCE [LARGE SCALE GENOMIC DNA]</scope>
    <source>
        <strain evidence="16 17">ALBI9_A</strain>
    </source>
</reference>
<evidence type="ECO:0000256" key="15">
    <source>
        <dbReference type="ARBA" id="ARBA00063146"/>
    </source>
</evidence>
<dbReference type="Proteomes" id="UP000069272">
    <property type="component" value="Chromosome 3L"/>
</dbReference>
<dbReference type="GO" id="GO:0061710">
    <property type="term" value="F:L-threonylcarbamoyladenylate synthase"/>
    <property type="evidence" value="ECO:0007669"/>
    <property type="project" value="UniProtKB-EC"/>
</dbReference>
<accession>A0A182FHI9</accession>
<dbReference type="Pfam" id="PF01300">
    <property type="entry name" value="Sua5_yciO_yrdC"/>
    <property type="match status" value="1"/>
</dbReference>
<dbReference type="InterPro" id="IPR050156">
    <property type="entry name" value="TC-AMP_synthase_SUA5"/>
</dbReference>
<evidence type="ECO:0000256" key="5">
    <source>
        <dbReference type="ARBA" id="ARBA00012584"/>
    </source>
</evidence>
<dbReference type="NCBIfam" id="TIGR00057">
    <property type="entry name" value="L-threonylcarbamoyladenylate synthase"/>
    <property type="match status" value="1"/>
</dbReference>
<evidence type="ECO:0000256" key="1">
    <source>
        <dbReference type="ARBA" id="ARBA00004173"/>
    </source>
</evidence>
<dbReference type="VEuPathDB" id="VectorBase:AALB20_032139"/>
<keyword evidence="7" id="KW-1003">Cell membrane</keyword>
<dbReference type="RefSeq" id="XP_035789522.1">
    <property type="nucleotide sequence ID" value="XM_035933629.1"/>
</dbReference>
<dbReference type="AlphaFoldDB" id="A0A182FHI9"/>
<dbReference type="GeneID" id="118465407"/>
<dbReference type="STRING" id="7167.A0A182FHI9"/>
<evidence type="ECO:0000256" key="11">
    <source>
        <dbReference type="ARBA" id="ARBA00023128"/>
    </source>
</evidence>
<comment type="similarity">
    <text evidence="4">Belongs to the SUA5 family.</text>
</comment>
<dbReference type="KEGG" id="aali:118465407"/>
<evidence type="ECO:0000256" key="7">
    <source>
        <dbReference type="ARBA" id="ARBA00022475"/>
    </source>
</evidence>
<dbReference type="GO" id="GO:0005886">
    <property type="term" value="C:plasma membrane"/>
    <property type="evidence" value="ECO:0007669"/>
    <property type="project" value="UniProtKB-SubCell"/>
</dbReference>
<name>A0A182FHI9_ANOAL</name>
<dbReference type="FunFam" id="3.90.870.10:FF:000007">
    <property type="entry name" value="YrdC N6-threonylcarbamoyltransferase domain containing"/>
    <property type="match status" value="1"/>
</dbReference>
<dbReference type="GO" id="GO:0000049">
    <property type="term" value="F:tRNA binding"/>
    <property type="evidence" value="ECO:0007669"/>
    <property type="project" value="TreeGrafter"/>
</dbReference>
<dbReference type="PANTHER" id="PTHR17490">
    <property type="entry name" value="SUA5"/>
    <property type="match status" value="1"/>
</dbReference>
<evidence type="ECO:0000256" key="10">
    <source>
        <dbReference type="ARBA" id="ARBA00022946"/>
    </source>
</evidence>
<dbReference type="GO" id="GO:0003725">
    <property type="term" value="F:double-stranded RNA binding"/>
    <property type="evidence" value="ECO:0007669"/>
    <property type="project" value="InterPro"/>
</dbReference>
<dbReference type="VEuPathDB" id="VectorBase:AALB005982"/>
<evidence type="ECO:0000256" key="13">
    <source>
        <dbReference type="ARBA" id="ARBA00048366"/>
    </source>
</evidence>
<evidence type="ECO:0000256" key="8">
    <source>
        <dbReference type="ARBA" id="ARBA00022490"/>
    </source>
</evidence>
<comment type="function">
    <text evidence="14">Cytoplasmic and mitochondrial threonylcarbamoyl-AMP synthase required for the formation of a threonylcarbamoyl group on adenosine at position 37 (t(6)A37) in tRNAs that read codons beginning with adenine. Catalyzes the conversion of L-threonine, HCO(3)(-)/CO(2) and ATP to give threonylcarbamoyl-AMP (TC-AMP) as the acyladenylate intermediate, with the release of diphosphate. Participates in t(6)A37 formation in cytoplasmic and mitochondrial tRNAs. May regulate the activity of some transporters.</text>
</comment>
<dbReference type="CTD" id="3772640"/>
<evidence type="ECO:0000313" key="17">
    <source>
        <dbReference type="Proteomes" id="UP000069272"/>
    </source>
</evidence>
<dbReference type="SUPFAM" id="SSF55821">
    <property type="entry name" value="YrdC/RibB"/>
    <property type="match status" value="1"/>
</dbReference>
<keyword evidence="9" id="KW-0808">Transferase</keyword>
<sequence length="279" mass="30281">MSIVRSFGVLLQCSYRGTITRSFTIGTKMLTNGGSCAKIENGEDDGRSDSKRALIAITDGSAIRQAANLLESGQVIALPTDTVYGLACSANNPAAIQKLYDIKGRHEQKPVAICVADFDDLRYWGQADHLPDALLRQLLPGAVTIVVRKSLHLDNPFLNPGIEKIGIRIPDFKFIRDVSRVFRYPIALTSANKSACQSTLNVSEFRCLWGSLGAVFDGGQLGQSDEQRAASTVIDLSKDGSYRLIRAGVAAEHTKAVVERFNFYPADRGSDDGKTNGIK</sequence>
<protein>
    <recommendedName>
        <fullName evidence="6">Threonylcarbamoyl-AMP synthase</fullName>
        <ecNumber evidence="5">2.7.7.87</ecNumber>
    </recommendedName>
</protein>
<comment type="subcellular location">
    <subcellularLocation>
        <location evidence="2">Cell membrane</location>
        <topology evidence="2">Peripheral membrane protein</topology>
    </subcellularLocation>
    <subcellularLocation>
        <location evidence="3">Cytoplasm</location>
    </subcellularLocation>
    <subcellularLocation>
        <location evidence="1">Mitochondrion</location>
    </subcellularLocation>
</comment>
<dbReference type="PANTHER" id="PTHR17490:SF10">
    <property type="entry name" value="THREONYLCARBAMOYL-AMP SYNTHASE"/>
    <property type="match status" value="1"/>
</dbReference>
<evidence type="ECO:0000313" key="16">
    <source>
        <dbReference type="EnsemblMetazoa" id="AALB005982-PA"/>
    </source>
</evidence>
<evidence type="ECO:0000256" key="9">
    <source>
        <dbReference type="ARBA" id="ARBA00022679"/>
    </source>
</evidence>
<dbReference type="InterPro" id="IPR017945">
    <property type="entry name" value="DHBP_synth_RibB-like_a/b_dom"/>
</dbReference>
<comment type="subunit">
    <text evidence="15">Interacts with RSC1A1.</text>
</comment>
<dbReference type="OrthoDB" id="3648309at2759"/>
<dbReference type="GO" id="GO:0006450">
    <property type="term" value="P:regulation of translational fidelity"/>
    <property type="evidence" value="ECO:0007669"/>
    <property type="project" value="TreeGrafter"/>
</dbReference>
<keyword evidence="10" id="KW-0809">Transit peptide</keyword>
<keyword evidence="11" id="KW-0496">Mitochondrion</keyword>
<proteinExistence type="inferred from homology"/>
<dbReference type="GO" id="GO:0005739">
    <property type="term" value="C:mitochondrion"/>
    <property type="evidence" value="ECO:0007669"/>
    <property type="project" value="UniProtKB-SubCell"/>
</dbReference>
<keyword evidence="17" id="KW-1185">Reference proteome</keyword>
<dbReference type="InterPro" id="IPR006070">
    <property type="entry name" value="Sua5-like_dom"/>
</dbReference>
<dbReference type="PROSITE" id="PS51163">
    <property type="entry name" value="YRDC"/>
    <property type="match status" value="1"/>
</dbReference>
<dbReference type="EC" id="2.7.7.87" evidence="5"/>